<evidence type="ECO:0000313" key="2">
    <source>
        <dbReference type="Proteomes" id="UP000664917"/>
    </source>
</evidence>
<reference evidence="1" key="1">
    <citation type="submission" date="2020-09" db="EMBL/GenBank/DDBJ databases">
        <authorList>
            <person name="Zhang D."/>
            <person name="Hatherill J.R."/>
            <person name="Ramirez J.F."/>
            <person name="Edinger B."/>
            <person name="Balarin R."/>
            <person name="Sullivan A."/>
            <person name="Humpal K.M."/>
            <person name="Guseva A."/>
            <person name="Butela K.A."/>
            <person name="Garlena R.A."/>
            <person name="Russell D.A."/>
            <person name="Pope W.H."/>
            <person name="Jacobs-Sera D."/>
            <person name="Hatfull G.F."/>
        </authorList>
    </citation>
    <scope>NUCLEOTIDE SEQUENCE</scope>
</reference>
<dbReference type="EMBL" id="MW015080">
    <property type="protein sequence ID" value="QPD06434.1"/>
    <property type="molecule type" value="Genomic_DNA"/>
</dbReference>
<proteinExistence type="predicted"/>
<dbReference type="Proteomes" id="UP000664917">
    <property type="component" value="Segment"/>
</dbReference>
<evidence type="ECO:0000313" key="1">
    <source>
        <dbReference type="EMBL" id="QPD06434.1"/>
    </source>
</evidence>
<organism evidence="1 2">
    <name type="scientific">Synechococcus phage S-SRP01</name>
    <dbReference type="NCBI Taxonomy" id="2781607"/>
    <lineage>
        <taxon>Viruses</taxon>
        <taxon>Duplodnaviria</taxon>
        <taxon>Heunggongvirae</taxon>
        <taxon>Uroviricota</taxon>
        <taxon>Caudoviricetes</taxon>
        <taxon>Autographivirales</taxon>
        <taxon>Sechaudvirinae</taxon>
        <taxon>Nerivirus</taxon>
        <taxon>Nerivirus SSRP01</taxon>
    </lineage>
</organism>
<sequence>MMTPKERITEFFADTLCEAEECVKAGELTPDEVITCFADALTDWHSYFQDTADIYEKLINAVISRYRNK</sequence>
<accession>A0A874MG34</accession>
<protein>
    <submittedName>
        <fullName evidence="1">Uncharacterized protein</fullName>
    </submittedName>
</protein>
<name>A0A874MG34_9CAUD</name>
<keyword evidence="2" id="KW-1185">Reference proteome</keyword>